<dbReference type="PANTHER" id="PTHR30185">
    <property type="entry name" value="CRYPTIC BETA-GLUCOSIDE BGL OPERON ANTITERMINATOR"/>
    <property type="match status" value="1"/>
</dbReference>
<feature type="domain" description="Mga helix-turn-helix" evidence="3">
    <location>
        <begin position="74"/>
        <end position="158"/>
    </location>
</feature>
<dbReference type="InterPro" id="IPR007737">
    <property type="entry name" value="Mga_HTH"/>
</dbReference>
<evidence type="ECO:0000259" key="4">
    <source>
        <dbReference type="Pfam" id="PF08280"/>
    </source>
</evidence>
<accession>A0A1L8R4G6</accession>
<dbReference type="AlphaFoldDB" id="A0A1L8R4G6"/>
<dbReference type="STRING" id="317010.RU96_GL000698"/>
<keyword evidence="2" id="KW-0804">Transcription</keyword>
<gene>
    <name evidence="5" type="ORF">RU96_GL000698</name>
</gene>
<dbReference type="PANTHER" id="PTHR30185:SF18">
    <property type="entry name" value="TRANSCRIPTIONAL REGULATOR MTLR"/>
    <property type="match status" value="1"/>
</dbReference>
<dbReference type="EMBL" id="JXKG01000015">
    <property type="protein sequence ID" value="OJG14648.1"/>
    <property type="molecule type" value="Genomic_DNA"/>
</dbReference>
<evidence type="ECO:0008006" key="7">
    <source>
        <dbReference type="Google" id="ProtNLM"/>
    </source>
</evidence>
<evidence type="ECO:0000256" key="2">
    <source>
        <dbReference type="ARBA" id="ARBA00023163"/>
    </source>
</evidence>
<feature type="domain" description="M protein trans-acting positive regulator (MGA) HTH" evidence="4">
    <location>
        <begin position="8"/>
        <end position="61"/>
    </location>
</feature>
<dbReference type="RefSeq" id="WP_071865230.1">
    <property type="nucleotide sequence ID" value="NZ_JBHLVQ010000013.1"/>
</dbReference>
<dbReference type="Pfam" id="PF08280">
    <property type="entry name" value="HTH_Mga"/>
    <property type="match status" value="1"/>
</dbReference>
<evidence type="ECO:0000313" key="5">
    <source>
        <dbReference type="EMBL" id="OJG14648.1"/>
    </source>
</evidence>
<dbReference type="InterPro" id="IPR050661">
    <property type="entry name" value="BglG_antiterminators"/>
</dbReference>
<evidence type="ECO:0000256" key="1">
    <source>
        <dbReference type="ARBA" id="ARBA00023015"/>
    </source>
</evidence>
<keyword evidence="1" id="KW-0805">Transcription regulation</keyword>
<sequence>MLLNTAMKRRLYLIEFLAKQERWWPLEEAAAHLDCSTKTLITDVNYINDELEEYLHIDISKVRGIKAHPMQSNKINNIYQNVIQNSNEFQFLEQVFLNPDQDAEFWINKLFLSEATFYRMVSSVGKALKRRGLTLERKPFRITAPDERWVRFFYQAYFLEAYGTANWPFPIDRQELICFVMRTSTDFDILWDDHEIIEHAYLLMVTIIRASQGFLLSEAIYDEEDDLLDQLIKSNHSYSEKIASTQYVLVPEWYKETSRTVFHEYYTWDNQQQEIRIQTAVEHFLQAVSKAVDFPLSTRDEKKIVQQLMGLYSTYSLYPYDREILHNYSQESAQNIQRIYPIFSKIVSVNLREIEKDCNFPWVQKTESDVLCMLLKEWENLPLQLESLRRRLSILIVSNMGIRHANMLRSLLKGQYGERFKIDLYKESPLFVSSAELKLFEEYDLVVTNDLLADYQHSNLMIVDNYLSETDWEVLNRRVITIQKEASDRYLEKLDATEFRSGRFVYPNYKHHERIATFIMDESLSQKKEQ</sequence>
<dbReference type="Proteomes" id="UP000182835">
    <property type="component" value="Unassembled WGS sequence"/>
</dbReference>
<evidence type="ECO:0000313" key="6">
    <source>
        <dbReference type="Proteomes" id="UP000182835"/>
    </source>
</evidence>
<comment type="caution">
    <text evidence="5">The sequence shown here is derived from an EMBL/GenBank/DDBJ whole genome shotgun (WGS) entry which is preliminary data.</text>
</comment>
<organism evidence="5 6">
    <name type="scientific">Enterococcus canintestini</name>
    <dbReference type="NCBI Taxonomy" id="317010"/>
    <lineage>
        <taxon>Bacteria</taxon>
        <taxon>Bacillati</taxon>
        <taxon>Bacillota</taxon>
        <taxon>Bacilli</taxon>
        <taxon>Lactobacillales</taxon>
        <taxon>Enterococcaceae</taxon>
        <taxon>Enterococcus</taxon>
    </lineage>
</organism>
<dbReference type="OrthoDB" id="1646817at2"/>
<dbReference type="InterPro" id="IPR013199">
    <property type="entry name" value="HTH_Mga_DNA-bd_dom"/>
</dbReference>
<reference evidence="5 6" key="1">
    <citation type="submission" date="2014-12" db="EMBL/GenBank/DDBJ databases">
        <title>Draft genome sequences of 29 type strains of Enterococci.</title>
        <authorList>
            <person name="Zhong Z."/>
            <person name="Sun Z."/>
            <person name="Liu W."/>
            <person name="Zhang W."/>
            <person name="Zhang H."/>
        </authorList>
    </citation>
    <scope>NUCLEOTIDE SEQUENCE [LARGE SCALE GENOMIC DNA]</scope>
    <source>
        <strain evidence="5 6">DSM 21207</strain>
    </source>
</reference>
<evidence type="ECO:0000259" key="3">
    <source>
        <dbReference type="Pfam" id="PF05043"/>
    </source>
</evidence>
<protein>
    <recommendedName>
        <fullName evidence="7">Mga helix-turn-helix domain-containing protein</fullName>
    </recommendedName>
</protein>
<proteinExistence type="predicted"/>
<name>A0A1L8R4G6_9ENTE</name>
<dbReference type="Pfam" id="PF05043">
    <property type="entry name" value="Mga"/>
    <property type="match status" value="1"/>
</dbReference>